<dbReference type="Pfam" id="PF01715">
    <property type="entry name" value="IPPT"/>
    <property type="match status" value="1"/>
</dbReference>
<dbReference type="PANTHER" id="PTHR11088">
    <property type="entry name" value="TRNA DIMETHYLALLYLTRANSFERASE"/>
    <property type="match status" value="1"/>
</dbReference>
<dbReference type="EMBL" id="CP032999">
    <property type="protein sequence ID" value="QCI26166.1"/>
    <property type="molecule type" value="Genomic_DNA"/>
</dbReference>
<evidence type="ECO:0000256" key="4">
    <source>
        <dbReference type="ARBA" id="ARBA00022679"/>
    </source>
</evidence>
<feature type="region of interest" description="Interaction with substrate tRNA" evidence="10">
    <location>
        <begin position="49"/>
        <end position="52"/>
    </location>
</feature>
<evidence type="ECO:0000256" key="8">
    <source>
        <dbReference type="ARBA" id="ARBA00022842"/>
    </source>
</evidence>
<comment type="catalytic activity">
    <reaction evidence="9 10 11">
        <text>adenosine(37) in tRNA + dimethylallyl diphosphate = N(6)-dimethylallyladenosine(37) in tRNA + diphosphate</text>
        <dbReference type="Rhea" id="RHEA:26482"/>
        <dbReference type="Rhea" id="RHEA-COMP:10162"/>
        <dbReference type="Rhea" id="RHEA-COMP:10375"/>
        <dbReference type="ChEBI" id="CHEBI:33019"/>
        <dbReference type="ChEBI" id="CHEBI:57623"/>
        <dbReference type="ChEBI" id="CHEBI:74411"/>
        <dbReference type="ChEBI" id="CHEBI:74415"/>
        <dbReference type="EC" id="2.5.1.75"/>
    </reaction>
</comment>
<evidence type="ECO:0000256" key="3">
    <source>
        <dbReference type="ARBA" id="ARBA00005842"/>
    </source>
</evidence>
<accession>A0A4D6Y8B2</accession>
<dbReference type="Proteomes" id="UP000298685">
    <property type="component" value="Chromosome"/>
</dbReference>
<evidence type="ECO:0000256" key="11">
    <source>
        <dbReference type="RuleBase" id="RU003783"/>
    </source>
</evidence>
<evidence type="ECO:0000256" key="9">
    <source>
        <dbReference type="ARBA" id="ARBA00049563"/>
    </source>
</evidence>
<proteinExistence type="inferred from homology"/>
<dbReference type="AlphaFoldDB" id="A0A4D6Y8B2"/>
<keyword evidence="5 10" id="KW-0819">tRNA processing</keyword>
<evidence type="ECO:0000313" key="15">
    <source>
        <dbReference type="Proteomes" id="UP000298685"/>
    </source>
</evidence>
<dbReference type="Gene3D" id="1.10.20.140">
    <property type="match status" value="1"/>
</dbReference>
<dbReference type="EC" id="2.5.1.75" evidence="10"/>
<dbReference type="HAMAP" id="MF_00185">
    <property type="entry name" value="IPP_trans"/>
    <property type="match status" value="1"/>
</dbReference>
<evidence type="ECO:0000256" key="2">
    <source>
        <dbReference type="ARBA" id="ARBA00003213"/>
    </source>
</evidence>
<feature type="site" description="Interaction with substrate tRNA" evidence="10">
    <location>
        <position position="137"/>
    </location>
</feature>
<feature type="site" description="Interaction with substrate tRNA" evidence="10">
    <location>
        <position position="115"/>
    </location>
</feature>
<organism evidence="14 15">
    <name type="scientific">Buchnera aphidicola</name>
    <name type="common">Sarucallis kahawaluokalani</name>
    <dbReference type="NCBI Taxonomy" id="1241878"/>
    <lineage>
        <taxon>Bacteria</taxon>
        <taxon>Pseudomonadati</taxon>
        <taxon>Pseudomonadota</taxon>
        <taxon>Gammaproteobacteria</taxon>
        <taxon>Enterobacterales</taxon>
        <taxon>Erwiniaceae</taxon>
        <taxon>Buchnera</taxon>
    </lineage>
</organism>
<dbReference type="GO" id="GO:0005524">
    <property type="term" value="F:ATP binding"/>
    <property type="evidence" value="ECO:0007669"/>
    <property type="project" value="UniProtKB-UniRule"/>
</dbReference>
<dbReference type="InterPro" id="IPR018022">
    <property type="entry name" value="IPT"/>
</dbReference>
<dbReference type="SUPFAM" id="SSF52540">
    <property type="entry name" value="P-loop containing nucleoside triphosphate hydrolases"/>
    <property type="match status" value="1"/>
</dbReference>
<evidence type="ECO:0000313" key="14">
    <source>
        <dbReference type="EMBL" id="QCI26166.1"/>
    </source>
</evidence>
<gene>
    <name evidence="10 14" type="primary">miaA</name>
    <name evidence="14" type="ORF">D9V78_02005</name>
</gene>
<evidence type="ECO:0000256" key="12">
    <source>
        <dbReference type="RuleBase" id="RU003784"/>
    </source>
</evidence>
<dbReference type="PANTHER" id="PTHR11088:SF60">
    <property type="entry name" value="TRNA DIMETHYLALLYLTRANSFERASE"/>
    <property type="match status" value="1"/>
</dbReference>
<comment type="function">
    <text evidence="2 10 12">Catalyzes the transfer of a dimethylallyl group onto the adenine at position 37 in tRNAs that read codons beginning with uridine, leading to the formation of N6-(dimethylallyl)adenosine (i(6)A).</text>
</comment>
<name>A0A4D6Y8B2_9GAMM</name>
<dbReference type="OrthoDB" id="9776390at2"/>
<protein>
    <recommendedName>
        <fullName evidence="10">tRNA dimethylallyltransferase</fullName>
        <ecNumber evidence="10">2.5.1.75</ecNumber>
    </recommendedName>
    <alternativeName>
        <fullName evidence="10">Dimethylallyl diphosphate:tRNA dimethylallyltransferase</fullName>
        <shortName evidence="10">DMAPP:tRNA dimethylallyltransferase</shortName>
        <shortName evidence="10">DMATase</shortName>
    </alternativeName>
    <alternativeName>
        <fullName evidence="10">Isopentenyl-diphosphate:tRNA isopentenyltransferase</fullName>
        <shortName evidence="10">IPP transferase</shortName>
        <shortName evidence="10">IPPT</shortName>
        <shortName evidence="10">IPTase</shortName>
    </alternativeName>
</protein>
<keyword evidence="8 10" id="KW-0460">Magnesium</keyword>
<comment type="caution">
    <text evidence="10">Lacks conserved residue(s) required for the propagation of feature annotation.</text>
</comment>
<evidence type="ECO:0000256" key="7">
    <source>
        <dbReference type="ARBA" id="ARBA00022840"/>
    </source>
</evidence>
<evidence type="ECO:0000256" key="10">
    <source>
        <dbReference type="HAMAP-Rule" id="MF_00185"/>
    </source>
</evidence>
<comment type="subunit">
    <text evidence="10">Monomer.</text>
</comment>
<dbReference type="NCBIfam" id="TIGR00174">
    <property type="entry name" value="miaA"/>
    <property type="match status" value="1"/>
</dbReference>
<reference evidence="14 15" key="1">
    <citation type="submission" date="2018-10" db="EMBL/GenBank/DDBJ databases">
        <title>Comparative functional genomics of the obligate endosymbiont Buchnera aphidicola.</title>
        <authorList>
            <person name="Chong R.A."/>
        </authorList>
    </citation>
    <scope>NUCLEOTIDE SEQUENCE [LARGE SCALE GENOMIC DNA]</scope>
    <source>
        <strain evidence="14 15">Ska</strain>
    </source>
</reference>
<evidence type="ECO:0000256" key="1">
    <source>
        <dbReference type="ARBA" id="ARBA00001946"/>
    </source>
</evidence>
<dbReference type="Gene3D" id="3.40.50.300">
    <property type="entry name" value="P-loop containing nucleotide triphosphate hydrolases"/>
    <property type="match status" value="1"/>
</dbReference>
<evidence type="ECO:0000256" key="5">
    <source>
        <dbReference type="ARBA" id="ARBA00022694"/>
    </source>
</evidence>
<feature type="binding site" evidence="10">
    <location>
        <begin position="26"/>
        <end position="31"/>
    </location>
    <ligand>
        <name>substrate</name>
    </ligand>
</feature>
<feature type="binding site" evidence="10">
    <location>
        <begin position="24"/>
        <end position="31"/>
    </location>
    <ligand>
        <name>ATP</name>
        <dbReference type="ChEBI" id="CHEBI:30616"/>
    </ligand>
</feature>
<dbReference type="RefSeq" id="WP_158350907.1">
    <property type="nucleotide sequence ID" value="NZ_CP032999.1"/>
</dbReference>
<evidence type="ECO:0000256" key="13">
    <source>
        <dbReference type="RuleBase" id="RU003785"/>
    </source>
</evidence>
<keyword evidence="4 10" id="KW-0808">Transferase</keyword>
<keyword evidence="6 10" id="KW-0547">Nucleotide-binding</keyword>
<dbReference type="GO" id="GO:0006400">
    <property type="term" value="P:tRNA modification"/>
    <property type="evidence" value="ECO:0007669"/>
    <property type="project" value="TreeGrafter"/>
</dbReference>
<dbReference type="InterPro" id="IPR027417">
    <property type="entry name" value="P-loop_NTPase"/>
</dbReference>
<dbReference type="InterPro" id="IPR039657">
    <property type="entry name" value="Dimethylallyltransferase"/>
</dbReference>
<keyword evidence="7 10" id="KW-0067">ATP-binding</keyword>
<comment type="similarity">
    <text evidence="3 10 13">Belongs to the IPP transferase family.</text>
</comment>
<comment type="cofactor">
    <cofactor evidence="1 10">
        <name>Mg(2+)</name>
        <dbReference type="ChEBI" id="CHEBI:18420"/>
    </cofactor>
</comment>
<sequence length="326" mass="38400">MQSNILYDKFNSIVNKKFVIFVMGPTASGKSALAMHLRKYLPVELISVDSALIYKHMDIGTAKPSSIELSKHPHRLINVVDPGEWYSVSNFRRDVLQSIQEIFYMNKIPLLVGGTMLYYHILLNGISALPKADLKLRRKFLYCKVLGDKNFLHKYLSIIDSDAAKIIHPNDIHRIIRALEVYFITGQKMSILKKKTSNVFPYDVIQFAVIPDKLCLYNKIKYRFYNMLHQGLEFEVRKLFYRGDLNIESPAIRCIGYRHMWLYLLHEISYNQMIHDAIIATRKFAKKQMTWLKRWPNVHILCDKKLNLLTEKILYLVYRRYLYTLV</sequence>
<dbReference type="GO" id="GO:0052381">
    <property type="term" value="F:tRNA dimethylallyltransferase activity"/>
    <property type="evidence" value="ECO:0007669"/>
    <property type="project" value="UniProtKB-UniRule"/>
</dbReference>
<evidence type="ECO:0000256" key="6">
    <source>
        <dbReference type="ARBA" id="ARBA00022741"/>
    </source>
</evidence>